<reference evidence="2 3" key="1">
    <citation type="journal article" date="2022" name="Allergy">
        <title>Genome assembly and annotation of Periplaneta americana reveal a comprehensive cockroach allergen profile.</title>
        <authorList>
            <person name="Wang L."/>
            <person name="Xiong Q."/>
            <person name="Saelim N."/>
            <person name="Wang L."/>
            <person name="Nong W."/>
            <person name="Wan A.T."/>
            <person name="Shi M."/>
            <person name="Liu X."/>
            <person name="Cao Q."/>
            <person name="Hui J.H.L."/>
            <person name="Sookrung N."/>
            <person name="Leung T.F."/>
            <person name="Tungtrongchitr A."/>
            <person name="Tsui S.K.W."/>
        </authorList>
    </citation>
    <scope>NUCLEOTIDE SEQUENCE [LARGE SCALE GENOMIC DNA]</scope>
    <source>
        <strain evidence="2">PWHHKU_190912</strain>
    </source>
</reference>
<evidence type="ECO:0000313" key="2">
    <source>
        <dbReference type="EMBL" id="KAJ4433100.1"/>
    </source>
</evidence>
<evidence type="ECO:0000256" key="1">
    <source>
        <dbReference type="SAM" id="MobiDB-lite"/>
    </source>
</evidence>
<accession>A0ABQ8SH43</accession>
<keyword evidence="3" id="KW-1185">Reference proteome</keyword>
<dbReference type="EMBL" id="JAJSOF020000027">
    <property type="protein sequence ID" value="KAJ4433100.1"/>
    <property type="molecule type" value="Genomic_DNA"/>
</dbReference>
<organism evidence="2 3">
    <name type="scientific">Periplaneta americana</name>
    <name type="common">American cockroach</name>
    <name type="synonym">Blatta americana</name>
    <dbReference type="NCBI Taxonomy" id="6978"/>
    <lineage>
        <taxon>Eukaryota</taxon>
        <taxon>Metazoa</taxon>
        <taxon>Ecdysozoa</taxon>
        <taxon>Arthropoda</taxon>
        <taxon>Hexapoda</taxon>
        <taxon>Insecta</taxon>
        <taxon>Pterygota</taxon>
        <taxon>Neoptera</taxon>
        <taxon>Polyneoptera</taxon>
        <taxon>Dictyoptera</taxon>
        <taxon>Blattodea</taxon>
        <taxon>Blattoidea</taxon>
        <taxon>Blattidae</taxon>
        <taxon>Blattinae</taxon>
        <taxon>Periplaneta</taxon>
    </lineage>
</organism>
<name>A0ABQ8SH43_PERAM</name>
<sequence>MAGLCEGGNEPPGSLKAISKEISIHFKRERKRERERERERERGKNTLGVEEAASIPKAKSVLSNIQDSLAFLKAHFSELAKYTE</sequence>
<comment type="caution">
    <text evidence="2">The sequence shown here is derived from an EMBL/GenBank/DDBJ whole genome shotgun (WGS) entry which is preliminary data.</text>
</comment>
<protein>
    <submittedName>
        <fullName evidence="2">Uncharacterized protein</fullName>
    </submittedName>
</protein>
<evidence type="ECO:0000313" key="3">
    <source>
        <dbReference type="Proteomes" id="UP001148838"/>
    </source>
</evidence>
<dbReference type="Proteomes" id="UP001148838">
    <property type="component" value="Unassembled WGS sequence"/>
</dbReference>
<feature type="region of interest" description="Disordered" evidence="1">
    <location>
        <begin position="1"/>
        <end position="49"/>
    </location>
</feature>
<gene>
    <name evidence="2" type="ORF">ANN_15357</name>
</gene>
<feature type="compositionally biased region" description="Basic and acidic residues" evidence="1">
    <location>
        <begin position="18"/>
        <end position="44"/>
    </location>
</feature>
<proteinExistence type="predicted"/>